<evidence type="ECO:0000313" key="2">
    <source>
        <dbReference type="Proteomes" id="UP000215914"/>
    </source>
</evidence>
<keyword evidence="2" id="KW-1185">Reference proteome</keyword>
<comment type="caution">
    <text evidence="1">The sequence shown here is derived from an EMBL/GenBank/DDBJ whole genome shotgun (WGS) entry which is preliminary data.</text>
</comment>
<accession>A0A9K3EKP6</accession>
<dbReference type="Gramene" id="mRNA:HanXRQr2_Chr13g0611501">
    <property type="protein sequence ID" value="mRNA:HanXRQr2_Chr13g0611501"/>
    <property type="gene ID" value="HanXRQr2_Chr13g0611501"/>
</dbReference>
<reference evidence="1" key="2">
    <citation type="submission" date="2020-06" db="EMBL/GenBank/DDBJ databases">
        <title>Helianthus annuus Genome sequencing and assembly Release 2.</title>
        <authorList>
            <person name="Gouzy J."/>
            <person name="Langlade N."/>
            <person name="Munos S."/>
        </authorList>
    </citation>
    <scope>NUCLEOTIDE SEQUENCE</scope>
    <source>
        <tissue evidence="1">Leaves</tissue>
    </source>
</reference>
<protein>
    <submittedName>
        <fullName evidence="1">Uncharacterized protein</fullName>
    </submittedName>
</protein>
<dbReference type="EMBL" id="MNCJ02000328">
    <property type="protein sequence ID" value="KAF5775387.1"/>
    <property type="molecule type" value="Genomic_DNA"/>
</dbReference>
<evidence type="ECO:0000313" key="1">
    <source>
        <dbReference type="EMBL" id="KAF5775387.1"/>
    </source>
</evidence>
<gene>
    <name evidence="1" type="ORF">HanXRQr2_Chr13g0611501</name>
</gene>
<reference evidence="1" key="1">
    <citation type="journal article" date="2017" name="Nature">
        <title>The sunflower genome provides insights into oil metabolism, flowering and Asterid evolution.</title>
        <authorList>
            <person name="Badouin H."/>
            <person name="Gouzy J."/>
            <person name="Grassa C.J."/>
            <person name="Murat F."/>
            <person name="Staton S.E."/>
            <person name="Cottret L."/>
            <person name="Lelandais-Briere C."/>
            <person name="Owens G.L."/>
            <person name="Carrere S."/>
            <person name="Mayjonade B."/>
            <person name="Legrand L."/>
            <person name="Gill N."/>
            <person name="Kane N.C."/>
            <person name="Bowers J.E."/>
            <person name="Hubner S."/>
            <person name="Bellec A."/>
            <person name="Berard A."/>
            <person name="Berges H."/>
            <person name="Blanchet N."/>
            <person name="Boniface M.C."/>
            <person name="Brunel D."/>
            <person name="Catrice O."/>
            <person name="Chaidir N."/>
            <person name="Claudel C."/>
            <person name="Donnadieu C."/>
            <person name="Faraut T."/>
            <person name="Fievet G."/>
            <person name="Helmstetter N."/>
            <person name="King M."/>
            <person name="Knapp S.J."/>
            <person name="Lai Z."/>
            <person name="Le Paslier M.C."/>
            <person name="Lippi Y."/>
            <person name="Lorenzon L."/>
            <person name="Mandel J.R."/>
            <person name="Marage G."/>
            <person name="Marchand G."/>
            <person name="Marquand E."/>
            <person name="Bret-Mestries E."/>
            <person name="Morien E."/>
            <person name="Nambeesan S."/>
            <person name="Nguyen T."/>
            <person name="Pegot-Espagnet P."/>
            <person name="Pouilly N."/>
            <person name="Raftis F."/>
            <person name="Sallet E."/>
            <person name="Schiex T."/>
            <person name="Thomas J."/>
            <person name="Vandecasteele C."/>
            <person name="Vares D."/>
            <person name="Vear F."/>
            <person name="Vautrin S."/>
            <person name="Crespi M."/>
            <person name="Mangin B."/>
            <person name="Burke J.M."/>
            <person name="Salse J."/>
            <person name="Munos S."/>
            <person name="Vincourt P."/>
            <person name="Rieseberg L.H."/>
            <person name="Langlade N.B."/>
        </authorList>
    </citation>
    <scope>NUCLEOTIDE SEQUENCE</scope>
    <source>
        <tissue evidence="1">Leaves</tissue>
    </source>
</reference>
<dbReference type="Proteomes" id="UP000215914">
    <property type="component" value="Unassembled WGS sequence"/>
</dbReference>
<sequence>MELFLFKLPLWQTAQPLPVRFDAADSTVTGSILQFLLPTFIAGSKTLNLIGRL</sequence>
<dbReference type="AlphaFoldDB" id="A0A9K3EKP6"/>
<organism evidence="1 2">
    <name type="scientific">Helianthus annuus</name>
    <name type="common">Common sunflower</name>
    <dbReference type="NCBI Taxonomy" id="4232"/>
    <lineage>
        <taxon>Eukaryota</taxon>
        <taxon>Viridiplantae</taxon>
        <taxon>Streptophyta</taxon>
        <taxon>Embryophyta</taxon>
        <taxon>Tracheophyta</taxon>
        <taxon>Spermatophyta</taxon>
        <taxon>Magnoliopsida</taxon>
        <taxon>eudicotyledons</taxon>
        <taxon>Gunneridae</taxon>
        <taxon>Pentapetalae</taxon>
        <taxon>asterids</taxon>
        <taxon>campanulids</taxon>
        <taxon>Asterales</taxon>
        <taxon>Asteraceae</taxon>
        <taxon>Asteroideae</taxon>
        <taxon>Heliantheae alliance</taxon>
        <taxon>Heliantheae</taxon>
        <taxon>Helianthus</taxon>
    </lineage>
</organism>
<name>A0A9K3EKP6_HELAN</name>
<proteinExistence type="predicted"/>